<proteinExistence type="predicted"/>
<dbReference type="EMBL" id="BMMX01000002">
    <property type="protein sequence ID" value="GGK78908.1"/>
    <property type="molecule type" value="Genomic_DNA"/>
</dbReference>
<evidence type="ECO:0008006" key="3">
    <source>
        <dbReference type="Google" id="ProtNLM"/>
    </source>
</evidence>
<comment type="caution">
    <text evidence="1">The sequence shown here is derived from an EMBL/GenBank/DDBJ whole genome shotgun (WGS) entry which is preliminary data.</text>
</comment>
<accession>A0A8J3FLV6</accession>
<keyword evidence="2" id="KW-1185">Reference proteome</keyword>
<protein>
    <recommendedName>
        <fullName evidence="3">Methyltransferase domain-containing protein</fullName>
    </recommendedName>
</protein>
<reference evidence="1" key="2">
    <citation type="submission" date="2020-09" db="EMBL/GenBank/DDBJ databases">
        <authorList>
            <person name="Sun Q."/>
            <person name="Zhou Y."/>
        </authorList>
    </citation>
    <scope>NUCLEOTIDE SEQUENCE</scope>
    <source>
        <strain evidence="1">CGMCC 4.7299</strain>
    </source>
</reference>
<dbReference type="SUPFAM" id="SSF53335">
    <property type="entry name" value="S-adenosyl-L-methionine-dependent methyltransferases"/>
    <property type="match status" value="1"/>
</dbReference>
<organism evidence="1 2">
    <name type="scientific">Mangrovihabitans endophyticus</name>
    <dbReference type="NCBI Taxonomy" id="1751298"/>
    <lineage>
        <taxon>Bacteria</taxon>
        <taxon>Bacillati</taxon>
        <taxon>Actinomycetota</taxon>
        <taxon>Actinomycetes</taxon>
        <taxon>Micromonosporales</taxon>
        <taxon>Micromonosporaceae</taxon>
        <taxon>Mangrovihabitans</taxon>
    </lineage>
</organism>
<evidence type="ECO:0000313" key="1">
    <source>
        <dbReference type="EMBL" id="GGK78908.1"/>
    </source>
</evidence>
<dbReference type="InterPro" id="IPR029063">
    <property type="entry name" value="SAM-dependent_MTases_sf"/>
</dbReference>
<evidence type="ECO:0000313" key="2">
    <source>
        <dbReference type="Proteomes" id="UP000656042"/>
    </source>
</evidence>
<gene>
    <name evidence="1" type="ORF">GCM10012284_11040</name>
</gene>
<reference evidence="1" key="1">
    <citation type="journal article" date="2014" name="Int. J. Syst. Evol. Microbiol.">
        <title>Complete genome sequence of Corynebacterium casei LMG S-19264T (=DSM 44701T), isolated from a smear-ripened cheese.</title>
        <authorList>
            <consortium name="US DOE Joint Genome Institute (JGI-PGF)"/>
            <person name="Walter F."/>
            <person name="Albersmeier A."/>
            <person name="Kalinowski J."/>
            <person name="Ruckert C."/>
        </authorList>
    </citation>
    <scope>NUCLEOTIDE SEQUENCE</scope>
    <source>
        <strain evidence="1">CGMCC 4.7299</strain>
    </source>
</reference>
<dbReference type="AlphaFoldDB" id="A0A8J3FLV6"/>
<dbReference type="Gene3D" id="3.40.50.150">
    <property type="entry name" value="Vaccinia Virus protein VP39"/>
    <property type="match status" value="1"/>
</dbReference>
<dbReference type="RefSeq" id="WP_189077996.1">
    <property type="nucleotide sequence ID" value="NZ_BMMX01000002.1"/>
</dbReference>
<dbReference type="Proteomes" id="UP000656042">
    <property type="component" value="Unassembled WGS sequence"/>
</dbReference>
<dbReference type="Gene3D" id="1.10.150.330">
    <property type="entry name" value="zn-dependent alcohol dehydrogenase"/>
    <property type="match status" value="1"/>
</dbReference>
<sequence>MTTKATNAKSAAWDLIGSQFWEAGRTSAKPSPEEIGLFLREIPPGARCAVIGASTKDLIEALIGRGAVVTVLDFSARMCTDLAAALPAGACQVCQLDITAEVPAELRGTQDVVLSDRLINRFSDTELQRGLTGMLELLAPGGQVRASVKMGLYPMDERMIAIGTERGCLQDFYRPADRVIDFAAAGEVLVDALLAHGQIPAPTLLDWYRGRGREKRVTHEDMTGLIAAVRGNGRALRLVEFSEFPQAPQTTMYVAEASDATGEG</sequence>
<name>A0A8J3FLV6_9ACTN</name>